<organism evidence="1 2">
    <name type="scientific">Panagrolaimus superbus</name>
    <dbReference type="NCBI Taxonomy" id="310955"/>
    <lineage>
        <taxon>Eukaryota</taxon>
        <taxon>Metazoa</taxon>
        <taxon>Ecdysozoa</taxon>
        <taxon>Nematoda</taxon>
        <taxon>Chromadorea</taxon>
        <taxon>Rhabditida</taxon>
        <taxon>Tylenchina</taxon>
        <taxon>Panagrolaimomorpha</taxon>
        <taxon>Panagrolaimoidea</taxon>
        <taxon>Panagrolaimidae</taxon>
        <taxon>Panagrolaimus</taxon>
    </lineage>
</organism>
<dbReference type="Proteomes" id="UP000887577">
    <property type="component" value="Unplaced"/>
</dbReference>
<protein>
    <submittedName>
        <fullName evidence="2">Uncharacterized protein</fullName>
    </submittedName>
</protein>
<name>A0A914YEK6_9BILA</name>
<keyword evidence="1" id="KW-1185">Reference proteome</keyword>
<dbReference type="WBParaSite" id="PSU_v2.g1582.t1">
    <property type="protein sequence ID" value="PSU_v2.g1582.t1"/>
    <property type="gene ID" value="PSU_v2.g1582"/>
</dbReference>
<reference evidence="2" key="1">
    <citation type="submission" date="2022-11" db="UniProtKB">
        <authorList>
            <consortium name="WormBaseParasite"/>
        </authorList>
    </citation>
    <scope>IDENTIFICATION</scope>
</reference>
<evidence type="ECO:0000313" key="2">
    <source>
        <dbReference type="WBParaSite" id="PSU_v2.g1582.t1"/>
    </source>
</evidence>
<sequence length="171" mass="20618">MDEYEKEKTKFLETLNKLHGWILRKLFKIESFSEEEINALNECLNKLVSFFSRYFDHYLTQLKPQHCYKILKIRSVLEFFKTDFINFTNDISKETLIELTAYDSDLWDKVNNYSSNDRLLSGWDRGELPNISGIPESHYWWTSFNRKGEENPYKFNFEKYAANIFPDYKSI</sequence>
<evidence type="ECO:0000313" key="1">
    <source>
        <dbReference type="Proteomes" id="UP000887577"/>
    </source>
</evidence>
<accession>A0A914YEK6</accession>
<dbReference type="AlphaFoldDB" id="A0A914YEK6"/>
<proteinExistence type="predicted"/>